<gene>
    <name evidence="4" type="ORF">UFOPK3662_02581</name>
</gene>
<dbReference type="InterPro" id="IPR000086">
    <property type="entry name" value="NUDIX_hydrolase_dom"/>
</dbReference>
<sequence length="139" mass="15176">MEDSRAPDDQHIVVAAVALVRDGHVLTVRKRGTQRFMLVGGKLEPGESAYDAALREAREEVGLVLGSATLLGEFLSEAANEPGHTLHSTVFWVESDAEPVAAAEIVEVRWTPLVDHPDDLAPMLEHHVLPVIIESFTNH</sequence>
<evidence type="ECO:0000256" key="1">
    <source>
        <dbReference type="ARBA" id="ARBA00001946"/>
    </source>
</evidence>
<dbReference type="PROSITE" id="PS00893">
    <property type="entry name" value="NUDIX_BOX"/>
    <property type="match status" value="1"/>
</dbReference>
<dbReference type="Pfam" id="PF00293">
    <property type="entry name" value="NUDIX"/>
    <property type="match status" value="1"/>
</dbReference>
<evidence type="ECO:0000259" key="3">
    <source>
        <dbReference type="PROSITE" id="PS51462"/>
    </source>
</evidence>
<dbReference type="EMBL" id="CAFBMW010000023">
    <property type="protein sequence ID" value="CAB4951534.1"/>
    <property type="molecule type" value="Genomic_DNA"/>
</dbReference>
<organism evidence="4">
    <name type="scientific">freshwater metagenome</name>
    <dbReference type="NCBI Taxonomy" id="449393"/>
    <lineage>
        <taxon>unclassified sequences</taxon>
        <taxon>metagenomes</taxon>
        <taxon>ecological metagenomes</taxon>
    </lineage>
</organism>
<dbReference type="PANTHER" id="PTHR43046">
    <property type="entry name" value="GDP-MANNOSE MANNOSYL HYDROLASE"/>
    <property type="match status" value="1"/>
</dbReference>
<dbReference type="InterPro" id="IPR015797">
    <property type="entry name" value="NUDIX_hydrolase-like_dom_sf"/>
</dbReference>
<reference evidence="4" key="1">
    <citation type="submission" date="2020-05" db="EMBL/GenBank/DDBJ databases">
        <authorList>
            <person name="Chiriac C."/>
            <person name="Salcher M."/>
            <person name="Ghai R."/>
            <person name="Kavagutti S V."/>
        </authorList>
    </citation>
    <scope>NUCLEOTIDE SEQUENCE</scope>
</reference>
<dbReference type="PANTHER" id="PTHR43046:SF2">
    <property type="entry name" value="8-OXO-DGTP DIPHOSPHATASE-RELATED"/>
    <property type="match status" value="1"/>
</dbReference>
<protein>
    <submittedName>
        <fullName evidence="4">Unannotated protein</fullName>
    </submittedName>
</protein>
<dbReference type="CDD" id="cd04690">
    <property type="entry name" value="NUDIX_Hydrolase"/>
    <property type="match status" value="1"/>
</dbReference>
<name>A0A6J7KBP3_9ZZZZ</name>
<accession>A0A6J7KBP3</accession>
<dbReference type="SUPFAM" id="SSF55811">
    <property type="entry name" value="Nudix"/>
    <property type="match status" value="1"/>
</dbReference>
<feature type="domain" description="Nudix hydrolase" evidence="3">
    <location>
        <begin position="9"/>
        <end position="134"/>
    </location>
</feature>
<dbReference type="AlphaFoldDB" id="A0A6J7KBP3"/>
<evidence type="ECO:0000256" key="2">
    <source>
        <dbReference type="ARBA" id="ARBA00022801"/>
    </source>
</evidence>
<proteinExistence type="predicted"/>
<keyword evidence="2" id="KW-0378">Hydrolase</keyword>
<dbReference type="InterPro" id="IPR020084">
    <property type="entry name" value="NUDIX_hydrolase_CS"/>
</dbReference>
<evidence type="ECO:0000313" key="4">
    <source>
        <dbReference type="EMBL" id="CAB4951534.1"/>
    </source>
</evidence>
<comment type="cofactor">
    <cofactor evidence="1">
        <name>Mg(2+)</name>
        <dbReference type="ChEBI" id="CHEBI:18420"/>
    </cofactor>
</comment>
<dbReference type="Gene3D" id="3.90.79.10">
    <property type="entry name" value="Nucleoside Triphosphate Pyrophosphohydrolase"/>
    <property type="match status" value="1"/>
</dbReference>
<dbReference type="GO" id="GO:0016787">
    <property type="term" value="F:hydrolase activity"/>
    <property type="evidence" value="ECO:0007669"/>
    <property type="project" value="UniProtKB-KW"/>
</dbReference>
<dbReference type="PROSITE" id="PS51462">
    <property type="entry name" value="NUDIX"/>
    <property type="match status" value="1"/>
</dbReference>